<dbReference type="STRING" id="690566.Sphch_0502"/>
<keyword evidence="2" id="KW-1185">Reference proteome</keyword>
<evidence type="ECO:0000313" key="1">
    <source>
        <dbReference type="EMBL" id="AEG48198.1"/>
    </source>
</evidence>
<dbReference type="KEGG" id="sch:Sphch_0502"/>
<dbReference type="AlphaFoldDB" id="F6EXF1"/>
<organism evidence="1 2">
    <name type="scientific">Sphingobium chlorophenolicum L-1</name>
    <dbReference type="NCBI Taxonomy" id="690566"/>
    <lineage>
        <taxon>Bacteria</taxon>
        <taxon>Pseudomonadati</taxon>
        <taxon>Pseudomonadota</taxon>
        <taxon>Alphaproteobacteria</taxon>
        <taxon>Sphingomonadales</taxon>
        <taxon>Sphingomonadaceae</taxon>
        <taxon>Sphingobium</taxon>
    </lineage>
</organism>
<reference evidence="1 2" key="1">
    <citation type="submission" date="2011-05" db="EMBL/GenBank/DDBJ databases">
        <title>Complete sequence of chromosome 1 of Sphingobium chlorophenolicum L-1.</title>
        <authorList>
            <consortium name="US DOE Joint Genome Institute"/>
            <person name="Lucas S."/>
            <person name="Han J."/>
            <person name="Lapidus A."/>
            <person name="Cheng J.-F."/>
            <person name="Goodwin L."/>
            <person name="Pitluck S."/>
            <person name="Peters L."/>
            <person name="Daligault H."/>
            <person name="Han C."/>
            <person name="Tapia R."/>
            <person name="Land M."/>
            <person name="Hauser L."/>
            <person name="Kyrpides N."/>
            <person name="Ivanova N."/>
            <person name="Pagani I."/>
            <person name="Turner P."/>
            <person name="Copley S."/>
            <person name="Woyke T."/>
        </authorList>
    </citation>
    <scope>NUCLEOTIDE SEQUENCE [LARGE SCALE GENOMIC DNA]</scope>
    <source>
        <strain evidence="1 2">L-1</strain>
    </source>
</reference>
<dbReference type="Proteomes" id="UP000007150">
    <property type="component" value="Chromosome 1"/>
</dbReference>
<proteinExistence type="predicted"/>
<sequence length="60" mass="6711">MTNHLAHFAIEPDGESYNLQLTMEDGTVVAVGVTFDQLDLLGEEIDRRLDTDQDLLPPKL</sequence>
<evidence type="ECO:0000313" key="2">
    <source>
        <dbReference type="Proteomes" id="UP000007150"/>
    </source>
</evidence>
<gene>
    <name evidence="1" type="ORF">Sphch_0502</name>
</gene>
<dbReference type="HOGENOM" id="CLU_203306_0_0_5"/>
<dbReference type="EMBL" id="CP002798">
    <property type="protein sequence ID" value="AEG48198.1"/>
    <property type="molecule type" value="Genomic_DNA"/>
</dbReference>
<name>F6EXF1_SPHCR</name>
<accession>F6EXF1</accession>
<protein>
    <submittedName>
        <fullName evidence="1">Uncharacterized protein</fullName>
    </submittedName>
</protein>